<sequence>GPRNSMELQTTNKVKDAKEVFILLNRDFRISRNIRLSWFFKNLNLPFHAINPNDKDAADTSGVQVVSVVPSENDEIQSDNDVYRVTTDTKLTFISSGCRLVFGLDLSASLLRVDTFQHCVVIESILYNLEECLVSLIKPHTLPGTYTGPLINPEIYVTIFVQWHGTNYNSEKVLVQGCVLNESSICHIIETVESKVYNIIRMDEPGRLKSALQKRDDILVGILRTGLLALGLLPSNTSSGVIILTDGVLGEPDASTLELLLSQYQNSTTSCSFIHLNPSAFSLCDFGCISNCELMQFVANSTKGQYIDTFALPVTTSDEMNYYQKSLLQWRFQINQCSGIELRSIIRYPDAQETLITRKQDERTLRVPLNTVVSSRIREGYEIKSITQTKNNIEIHLKYLWWKNPTYIEYKASASWPLSRNPTKVVVYVTSTYEFLHDASKRSQSNNWMMPRRQLLHRFLRFLQDLLQADHMLYHLQSFVNDPVRYTIFDILKHGQGLFYLPPNASEYVLSTQAEHVPSLFSSYWKPILSLDVSIWQKWLHIHRIHLILKHDTPLPKFISDGQNNTFQCCLAFSHLTMMLKNWCSFVLMENHTYVKFVYESTNEETPTSFFLVRLSNKSPALVLKLAFQIGVAGQTRKKLVMELQEKVAALSTPTATSIKRSRHPTARSPGTKSNRPHFSAAENCAVLMHKPVDQLLVRYQHHP</sequence>
<organism evidence="2 3">
    <name type="scientific">Ciona intestinalis</name>
    <name type="common">Transparent sea squirt</name>
    <name type="synonym">Ascidia intestinalis</name>
    <dbReference type="NCBI Taxonomy" id="7719"/>
    <lineage>
        <taxon>Eukaryota</taxon>
        <taxon>Metazoa</taxon>
        <taxon>Chordata</taxon>
        <taxon>Tunicata</taxon>
        <taxon>Ascidiacea</taxon>
        <taxon>Phlebobranchia</taxon>
        <taxon>Cionidae</taxon>
        <taxon>Ciona</taxon>
    </lineage>
</organism>
<accession>H2XSU3</accession>
<keyword evidence="3" id="KW-1185">Reference proteome</keyword>
<dbReference type="Proteomes" id="UP000008144">
    <property type="component" value="Chromosome 11"/>
</dbReference>
<feature type="region of interest" description="Disordered" evidence="1">
    <location>
        <begin position="655"/>
        <end position="679"/>
    </location>
</feature>
<dbReference type="STRING" id="7719.ENSCINP00000032727"/>
<evidence type="ECO:0000313" key="2">
    <source>
        <dbReference type="Ensembl" id="ENSCINP00000032727.1"/>
    </source>
</evidence>
<reference evidence="2" key="4">
    <citation type="submission" date="2025-09" db="UniProtKB">
        <authorList>
            <consortium name="Ensembl"/>
        </authorList>
    </citation>
    <scope>IDENTIFICATION</scope>
</reference>
<evidence type="ECO:0000256" key="1">
    <source>
        <dbReference type="SAM" id="MobiDB-lite"/>
    </source>
</evidence>
<proteinExistence type="predicted"/>
<dbReference type="PANTHER" id="PTHR14918">
    <property type="entry name" value="KICSTOR COMPLEX PROTEIN SZT2"/>
    <property type="match status" value="1"/>
</dbReference>
<dbReference type="OMA" id="KITVICE"/>
<reference evidence="3" key="1">
    <citation type="journal article" date="2002" name="Science">
        <title>The draft genome of Ciona intestinalis: insights into chordate and vertebrate origins.</title>
        <authorList>
            <person name="Dehal P."/>
            <person name="Satou Y."/>
            <person name="Campbell R.K."/>
            <person name="Chapman J."/>
            <person name="Degnan B."/>
            <person name="De Tomaso A."/>
            <person name="Davidson B."/>
            <person name="Di Gregorio A."/>
            <person name="Gelpke M."/>
            <person name="Goodstein D.M."/>
            <person name="Harafuji N."/>
            <person name="Hastings K.E."/>
            <person name="Ho I."/>
            <person name="Hotta K."/>
            <person name="Huang W."/>
            <person name="Kawashima T."/>
            <person name="Lemaire P."/>
            <person name="Martinez D."/>
            <person name="Meinertzhagen I.A."/>
            <person name="Necula S."/>
            <person name="Nonaka M."/>
            <person name="Putnam N."/>
            <person name="Rash S."/>
            <person name="Saiga H."/>
            <person name="Satake M."/>
            <person name="Terry A."/>
            <person name="Yamada L."/>
            <person name="Wang H.G."/>
            <person name="Awazu S."/>
            <person name="Azumi K."/>
            <person name="Boore J."/>
            <person name="Branno M."/>
            <person name="Chin-Bow S."/>
            <person name="DeSantis R."/>
            <person name="Doyle S."/>
            <person name="Francino P."/>
            <person name="Keys D.N."/>
            <person name="Haga S."/>
            <person name="Hayashi H."/>
            <person name="Hino K."/>
            <person name="Imai K.S."/>
            <person name="Inaba K."/>
            <person name="Kano S."/>
            <person name="Kobayashi K."/>
            <person name="Kobayashi M."/>
            <person name="Lee B.I."/>
            <person name="Makabe K.W."/>
            <person name="Manohar C."/>
            <person name="Matassi G."/>
            <person name="Medina M."/>
            <person name="Mochizuki Y."/>
            <person name="Mount S."/>
            <person name="Morishita T."/>
            <person name="Miura S."/>
            <person name="Nakayama A."/>
            <person name="Nishizaka S."/>
            <person name="Nomoto H."/>
            <person name="Ohta F."/>
            <person name="Oishi K."/>
            <person name="Rigoutsos I."/>
            <person name="Sano M."/>
            <person name="Sasaki A."/>
            <person name="Sasakura Y."/>
            <person name="Shoguchi E."/>
            <person name="Shin-i T."/>
            <person name="Spagnuolo A."/>
            <person name="Stainier D."/>
            <person name="Suzuki M.M."/>
            <person name="Tassy O."/>
            <person name="Takatori N."/>
            <person name="Tokuoka M."/>
            <person name="Yagi K."/>
            <person name="Yoshizaki F."/>
            <person name="Wada S."/>
            <person name="Zhang C."/>
            <person name="Hyatt P.D."/>
            <person name="Larimer F."/>
            <person name="Detter C."/>
            <person name="Doggett N."/>
            <person name="Glavina T."/>
            <person name="Hawkins T."/>
            <person name="Richardson P."/>
            <person name="Lucas S."/>
            <person name="Kohara Y."/>
            <person name="Levine M."/>
            <person name="Satoh N."/>
            <person name="Rokhsar D.S."/>
        </authorList>
    </citation>
    <scope>NUCLEOTIDE SEQUENCE [LARGE SCALE GENOMIC DNA]</scope>
</reference>
<evidence type="ECO:0008006" key="4">
    <source>
        <dbReference type="Google" id="ProtNLM"/>
    </source>
</evidence>
<dbReference type="InterPro" id="IPR033228">
    <property type="entry name" value="SZT2"/>
</dbReference>
<reference evidence="2" key="2">
    <citation type="journal article" date="2008" name="Genome Biol.">
        <title>Improved genome assembly and evidence-based global gene model set for the chordate Ciona intestinalis: new insight into intron and operon populations.</title>
        <authorList>
            <person name="Satou Y."/>
            <person name="Mineta K."/>
            <person name="Ogasawara M."/>
            <person name="Sasakura Y."/>
            <person name="Shoguchi E."/>
            <person name="Ueno K."/>
            <person name="Yamada L."/>
            <person name="Matsumoto J."/>
            <person name="Wasserscheid J."/>
            <person name="Dewar K."/>
            <person name="Wiley G.B."/>
            <person name="Macmil S.L."/>
            <person name="Roe B.A."/>
            <person name="Zeller R.W."/>
            <person name="Hastings K.E."/>
            <person name="Lemaire P."/>
            <person name="Lindquist E."/>
            <person name="Endo T."/>
            <person name="Hotta K."/>
            <person name="Inaba K."/>
        </authorList>
    </citation>
    <scope>NUCLEOTIDE SEQUENCE [LARGE SCALE GENOMIC DNA]</scope>
    <source>
        <strain evidence="2">wild type</strain>
    </source>
</reference>
<dbReference type="GeneTree" id="ENSGT00390000018402"/>
<dbReference type="GO" id="GO:0005777">
    <property type="term" value="C:peroxisome"/>
    <property type="evidence" value="ECO:0007669"/>
    <property type="project" value="InterPro"/>
</dbReference>
<name>H2XSU3_CIOIN</name>
<reference evidence="2" key="3">
    <citation type="submission" date="2025-08" db="UniProtKB">
        <authorList>
            <consortium name="Ensembl"/>
        </authorList>
    </citation>
    <scope>IDENTIFICATION</scope>
</reference>
<dbReference type="HOGENOM" id="CLU_005149_0_0_1"/>
<protein>
    <recommendedName>
        <fullName evidence="4">Protein SZT2</fullName>
    </recommendedName>
</protein>
<dbReference type="EMBL" id="EAAA01000829">
    <property type="status" value="NOT_ANNOTATED_CDS"/>
    <property type="molecule type" value="Genomic_DNA"/>
</dbReference>
<evidence type="ECO:0000313" key="3">
    <source>
        <dbReference type="Proteomes" id="UP000008144"/>
    </source>
</evidence>
<dbReference type="PANTHER" id="PTHR14918:SF3">
    <property type="entry name" value="KICSTOR COMPLEX PROTEIN SZT2"/>
    <property type="match status" value="1"/>
</dbReference>
<dbReference type="InParanoid" id="H2XSU3"/>
<dbReference type="AlphaFoldDB" id="H2XSU3"/>
<dbReference type="Ensembl" id="ENSCINT00000034719.1">
    <property type="protein sequence ID" value="ENSCINP00000032727.1"/>
    <property type="gene ID" value="ENSCING00000023213.1"/>
</dbReference>